<evidence type="ECO:0000313" key="2">
    <source>
        <dbReference type="Proteomes" id="UP000007174"/>
    </source>
</evidence>
<dbReference type="Proteomes" id="UP000007174">
    <property type="component" value="Unassembled WGS sequence"/>
</dbReference>
<accession>H1V3V0</accession>
<name>H1V3V0_COLHI</name>
<dbReference type="HOGENOM" id="CLU_1574431_0_0_1"/>
<protein>
    <submittedName>
        <fullName evidence="1">Uncharacterized protein</fullName>
    </submittedName>
</protein>
<feature type="non-terminal residue" evidence="1">
    <location>
        <position position="1"/>
    </location>
</feature>
<proteinExistence type="predicted"/>
<sequence>YYFLVYSPVQEEQRQRDGDRPNLWIQLWARAPCPLAFLVVWSYLASSCKENNTNHNTIRRERPVTVRRIQTNSARVHRQREWRPPRLFCPLLFFVPRRVCFMVAFGIVWKRRGKPPSSLYTAEVRYAGMYRNRSIVEYHHSRFLFAETTASRFSPCQTLNVEEGVFVQRL</sequence>
<dbReference type="EMBL" id="CACQ02001319">
    <property type="protein sequence ID" value="CCF34902.1"/>
    <property type="molecule type" value="Genomic_DNA"/>
</dbReference>
<reference evidence="2" key="1">
    <citation type="journal article" date="2012" name="Nat. Genet.">
        <title>Lifestyle transitions in plant pathogenic Colletotrichum fungi deciphered by genome and transcriptome analyses.</title>
        <authorList>
            <person name="O'Connell R.J."/>
            <person name="Thon M.R."/>
            <person name="Hacquard S."/>
            <person name="Amyotte S.G."/>
            <person name="Kleemann J."/>
            <person name="Torres M.F."/>
            <person name="Damm U."/>
            <person name="Buiate E.A."/>
            <person name="Epstein L."/>
            <person name="Alkan N."/>
            <person name="Altmueller J."/>
            <person name="Alvarado-Balderrama L."/>
            <person name="Bauser C.A."/>
            <person name="Becker C."/>
            <person name="Birren B.W."/>
            <person name="Chen Z."/>
            <person name="Choi J."/>
            <person name="Crouch J.A."/>
            <person name="Duvick J.P."/>
            <person name="Farman M.A."/>
            <person name="Gan P."/>
            <person name="Heiman D."/>
            <person name="Henrissat B."/>
            <person name="Howard R.J."/>
            <person name="Kabbage M."/>
            <person name="Koch C."/>
            <person name="Kracher B."/>
            <person name="Kubo Y."/>
            <person name="Law A.D."/>
            <person name="Lebrun M.-H."/>
            <person name="Lee Y.-H."/>
            <person name="Miyara I."/>
            <person name="Moore N."/>
            <person name="Neumann U."/>
            <person name="Nordstroem K."/>
            <person name="Panaccione D.G."/>
            <person name="Panstruga R."/>
            <person name="Place M."/>
            <person name="Proctor R.H."/>
            <person name="Prusky D."/>
            <person name="Rech G."/>
            <person name="Reinhardt R."/>
            <person name="Rollins J.A."/>
            <person name="Rounsley S."/>
            <person name="Schardl C.L."/>
            <person name="Schwartz D.C."/>
            <person name="Shenoy N."/>
            <person name="Shirasu K."/>
            <person name="Sikhakolli U.R."/>
            <person name="Stueber K."/>
            <person name="Sukno S.A."/>
            <person name="Sweigard J.A."/>
            <person name="Takano Y."/>
            <person name="Takahara H."/>
            <person name="Trail F."/>
            <person name="van der Does H.C."/>
            <person name="Voll L.M."/>
            <person name="Will I."/>
            <person name="Young S."/>
            <person name="Zeng Q."/>
            <person name="Zhang J."/>
            <person name="Zhou S."/>
            <person name="Dickman M.B."/>
            <person name="Schulze-Lefert P."/>
            <person name="Ver Loren van Themaat E."/>
            <person name="Ma L.-J."/>
            <person name="Vaillancourt L.J."/>
        </authorList>
    </citation>
    <scope>NUCLEOTIDE SEQUENCE [LARGE SCALE GENOMIC DNA]</scope>
    <source>
        <strain evidence="2">IMI 349063</strain>
    </source>
</reference>
<evidence type="ECO:0000313" key="1">
    <source>
        <dbReference type="EMBL" id="CCF34902.1"/>
    </source>
</evidence>
<dbReference type="AlphaFoldDB" id="H1V3V0"/>
<organism evidence="1 2">
    <name type="scientific">Colletotrichum higginsianum (strain IMI 349063)</name>
    <name type="common">Crucifer anthracnose fungus</name>
    <dbReference type="NCBI Taxonomy" id="759273"/>
    <lineage>
        <taxon>Eukaryota</taxon>
        <taxon>Fungi</taxon>
        <taxon>Dikarya</taxon>
        <taxon>Ascomycota</taxon>
        <taxon>Pezizomycotina</taxon>
        <taxon>Sordariomycetes</taxon>
        <taxon>Hypocreomycetidae</taxon>
        <taxon>Glomerellales</taxon>
        <taxon>Glomerellaceae</taxon>
        <taxon>Colletotrichum</taxon>
        <taxon>Colletotrichum destructivum species complex</taxon>
    </lineage>
</organism>
<gene>
    <name evidence="1" type="ORF">CH063_06808</name>
</gene>